<accession>A0A2K8T0F4</accession>
<dbReference type="AlphaFoldDB" id="A0A2K8T0F4"/>
<keyword evidence="2" id="KW-1185">Reference proteome</keyword>
<dbReference type="KEGG" id="nfl:COO91_07126"/>
<reference evidence="1 2" key="1">
    <citation type="submission" date="2017-11" db="EMBL/GenBank/DDBJ databases">
        <title>Complete genome of a free-living desiccation-tolerant cyanobacterium and its photosynthetic adaptation to extreme terrestrial habitat.</title>
        <authorList>
            <person name="Shang J."/>
        </authorList>
    </citation>
    <scope>NUCLEOTIDE SEQUENCE [LARGE SCALE GENOMIC DNA]</scope>
    <source>
        <strain evidence="1 2">CCNUN1</strain>
    </source>
</reference>
<protein>
    <submittedName>
        <fullName evidence="1">Uncharacterized protein</fullName>
    </submittedName>
</protein>
<proteinExistence type="predicted"/>
<evidence type="ECO:0000313" key="1">
    <source>
        <dbReference type="EMBL" id="AUB41083.1"/>
    </source>
</evidence>
<dbReference type="EMBL" id="CP024785">
    <property type="protein sequence ID" value="AUB41083.1"/>
    <property type="molecule type" value="Genomic_DNA"/>
</dbReference>
<dbReference type="Proteomes" id="UP000232003">
    <property type="component" value="Chromosome"/>
</dbReference>
<name>A0A2K8T0F4_9NOSO</name>
<organism evidence="1 2">
    <name type="scientific">Nostoc flagelliforme CCNUN1</name>
    <dbReference type="NCBI Taxonomy" id="2038116"/>
    <lineage>
        <taxon>Bacteria</taxon>
        <taxon>Bacillati</taxon>
        <taxon>Cyanobacteriota</taxon>
        <taxon>Cyanophyceae</taxon>
        <taxon>Nostocales</taxon>
        <taxon>Nostocaceae</taxon>
        <taxon>Nostoc</taxon>
    </lineage>
</organism>
<gene>
    <name evidence="1" type="ORF">COO91_07126</name>
</gene>
<sequence>MVVIRAPCLVYLKLLAWVFSKQNLGAEPETLRLRSGVRIL</sequence>
<evidence type="ECO:0000313" key="2">
    <source>
        <dbReference type="Proteomes" id="UP000232003"/>
    </source>
</evidence>